<dbReference type="AlphaFoldDB" id="A0A3P3TXD5"/>
<dbReference type="InterPro" id="IPR020624">
    <property type="entry name" value="Schiff_base-form_aldolases_CS"/>
</dbReference>
<evidence type="ECO:0000256" key="4">
    <source>
        <dbReference type="PIRSR" id="PIRSR001365-1"/>
    </source>
</evidence>
<dbReference type="PANTHER" id="PTHR42849">
    <property type="entry name" value="N-ACETYLNEURAMINATE LYASE"/>
    <property type="match status" value="1"/>
</dbReference>
<comment type="caution">
    <text evidence="6">The sequence shown here is derived from an EMBL/GenBank/DDBJ whole genome shotgun (WGS) entry which is preliminary data.</text>
</comment>
<dbReference type="PROSITE" id="PS00665">
    <property type="entry name" value="DHDPS_1"/>
    <property type="match status" value="1"/>
</dbReference>
<dbReference type="GO" id="GO:0005829">
    <property type="term" value="C:cytosol"/>
    <property type="evidence" value="ECO:0007669"/>
    <property type="project" value="TreeGrafter"/>
</dbReference>
<evidence type="ECO:0000256" key="2">
    <source>
        <dbReference type="ARBA" id="ARBA00023270"/>
    </source>
</evidence>
<dbReference type="OrthoDB" id="9771791at2"/>
<evidence type="ECO:0000313" key="6">
    <source>
        <dbReference type="EMBL" id="RRJ62791.1"/>
    </source>
</evidence>
<dbReference type="CDD" id="cd00408">
    <property type="entry name" value="DHDPS-like"/>
    <property type="match status" value="1"/>
</dbReference>
<gene>
    <name evidence="6" type="ORF">EHV15_07465</name>
</gene>
<feature type="active site" description="Proton donor/acceptor" evidence="4">
    <location>
        <position position="134"/>
    </location>
</feature>
<dbReference type="PANTHER" id="PTHR42849:SF1">
    <property type="entry name" value="N-ACETYLNEURAMINATE LYASE"/>
    <property type="match status" value="1"/>
</dbReference>
<dbReference type="Proteomes" id="UP000267017">
    <property type="component" value="Unassembled WGS sequence"/>
</dbReference>
<keyword evidence="1 3" id="KW-0456">Lyase</keyword>
<proteinExistence type="inferred from homology"/>
<dbReference type="PRINTS" id="PR00146">
    <property type="entry name" value="DHPICSNTHASE"/>
</dbReference>
<dbReference type="SMART" id="SM01130">
    <property type="entry name" value="DHDPS"/>
    <property type="match status" value="1"/>
</dbReference>
<evidence type="ECO:0000313" key="7">
    <source>
        <dbReference type="Proteomes" id="UP000267017"/>
    </source>
</evidence>
<organism evidence="6 7">
    <name type="scientific">Paenibacillus oralis</name>
    <dbReference type="NCBI Taxonomy" id="2490856"/>
    <lineage>
        <taxon>Bacteria</taxon>
        <taxon>Bacillati</taxon>
        <taxon>Bacillota</taxon>
        <taxon>Bacilli</taxon>
        <taxon>Bacillales</taxon>
        <taxon>Paenibacillaceae</taxon>
        <taxon>Paenibacillus</taxon>
    </lineage>
</organism>
<dbReference type="PIRSF" id="PIRSF001365">
    <property type="entry name" value="DHDPS"/>
    <property type="match status" value="1"/>
</dbReference>
<feature type="binding site" evidence="5">
    <location>
        <position position="208"/>
    </location>
    <ligand>
        <name>pyruvate</name>
        <dbReference type="ChEBI" id="CHEBI:15361"/>
    </ligand>
</feature>
<keyword evidence="7" id="KW-1185">Reference proteome</keyword>
<evidence type="ECO:0000256" key="5">
    <source>
        <dbReference type="PIRSR" id="PIRSR001365-2"/>
    </source>
</evidence>
<feature type="active site" description="Schiff-base intermediate with substrate" evidence="4">
    <location>
        <position position="163"/>
    </location>
</feature>
<comment type="similarity">
    <text evidence="3">Belongs to the DapA family.</text>
</comment>
<accession>A0A3P3TXD5</accession>
<dbReference type="Gene3D" id="3.20.20.70">
    <property type="entry name" value="Aldolase class I"/>
    <property type="match status" value="1"/>
</dbReference>
<dbReference type="Pfam" id="PF00701">
    <property type="entry name" value="DHDPS"/>
    <property type="match status" value="1"/>
</dbReference>
<feature type="binding site" evidence="5">
    <location>
        <position position="46"/>
    </location>
    <ligand>
        <name>pyruvate</name>
        <dbReference type="ChEBI" id="CHEBI:15361"/>
    </ligand>
</feature>
<sequence>MNKAQFLTPVVTAFDAEDHLDRQANQNIYDFLIDGGVDGLVVMGSTGEFFAMQDAQKKELIDLAVGHVNHRKKVYIGTACMTVEDTIQLSNYALDAGANGVMIVSPYYFALSDESIEYYYDQVAEAVKGDIYLYNFPARTVHDLSPEVTLYLLRKHKNIKGYKDTVTEMAHTRKLIQTVQNEFPDFMIYSGFEENFAHNVLSGGNGCIGGLSNLYPEVFAEWVNAVNANDLHKIAAIQKIVDKMMELYDIGTPFIPIMKKAMMLRGVQLQGFCHKPLVQPDPKQTDSIQALLKEIDALIASSIE</sequence>
<name>A0A3P3TXD5_9BACL</name>
<dbReference type="GO" id="GO:0008747">
    <property type="term" value="F:N-acetylneuraminate lyase activity"/>
    <property type="evidence" value="ECO:0007669"/>
    <property type="project" value="TreeGrafter"/>
</dbReference>
<dbReference type="InterPro" id="IPR013785">
    <property type="entry name" value="Aldolase_TIM"/>
</dbReference>
<reference evidence="6 7" key="1">
    <citation type="submission" date="2018-11" db="EMBL/GenBank/DDBJ databases">
        <title>Genome sequencing of Paenibacillus sp. KCOM 3021 (= ChDC PVNT-B20).</title>
        <authorList>
            <person name="Kook J.-K."/>
            <person name="Park S.-N."/>
            <person name="Lim Y.K."/>
        </authorList>
    </citation>
    <scope>NUCLEOTIDE SEQUENCE [LARGE SCALE GENOMIC DNA]</scope>
    <source>
        <strain evidence="6 7">KCOM 3021</strain>
    </source>
</reference>
<evidence type="ECO:0000256" key="3">
    <source>
        <dbReference type="PIRNR" id="PIRNR001365"/>
    </source>
</evidence>
<dbReference type="SUPFAM" id="SSF51569">
    <property type="entry name" value="Aldolase"/>
    <property type="match status" value="1"/>
</dbReference>
<dbReference type="EMBL" id="RRCN01000001">
    <property type="protein sequence ID" value="RRJ62791.1"/>
    <property type="molecule type" value="Genomic_DNA"/>
</dbReference>
<evidence type="ECO:0000256" key="1">
    <source>
        <dbReference type="ARBA" id="ARBA00023239"/>
    </source>
</evidence>
<keyword evidence="2" id="KW-0704">Schiff base</keyword>
<dbReference type="InterPro" id="IPR002220">
    <property type="entry name" value="DapA-like"/>
</dbReference>
<protein>
    <submittedName>
        <fullName evidence="6">Dihydrodipicolinate synthase family protein</fullName>
    </submittedName>
</protein>
<dbReference type="GO" id="GO:0019262">
    <property type="term" value="P:N-acetylneuraminate catabolic process"/>
    <property type="evidence" value="ECO:0007669"/>
    <property type="project" value="TreeGrafter"/>
</dbReference>
<dbReference type="RefSeq" id="WP_128630677.1">
    <property type="nucleotide sequence ID" value="NZ_RRCN01000001.1"/>
</dbReference>